<comment type="similarity">
    <text evidence="10">Belongs to the PlsX family.</text>
</comment>
<dbReference type="InterPro" id="IPR003664">
    <property type="entry name" value="FA_synthesis"/>
</dbReference>
<keyword evidence="11" id="KW-0012">Acyltransferase</keyword>
<organism evidence="11 12">
    <name type="scientific">Phenylobacterium parvum</name>
    <dbReference type="NCBI Taxonomy" id="2201350"/>
    <lineage>
        <taxon>Bacteria</taxon>
        <taxon>Pseudomonadati</taxon>
        <taxon>Pseudomonadota</taxon>
        <taxon>Alphaproteobacteria</taxon>
        <taxon>Caulobacterales</taxon>
        <taxon>Caulobacteraceae</taxon>
        <taxon>Phenylobacterium</taxon>
    </lineage>
</organism>
<gene>
    <name evidence="10" type="primary">plsX</name>
    <name evidence="11" type="ORF">HYN04_06290</name>
</gene>
<dbReference type="OrthoDB" id="9806408at2"/>
<evidence type="ECO:0000256" key="10">
    <source>
        <dbReference type="HAMAP-Rule" id="MF_00019"/>
    </source>
</evidence>
<name>A0A2Z3I0X6_9CAUL</name>
<comment type="function">
    <text evidence="10">Catalyzes the reversible formation of acyl-phosphate (acyl-PO(4)) from acyl-[acyl-carrier-protein] (acyl-ACP). This enzyme utilizes acyl-ACP as fatty acyl donor, but not acyl-CoA.</text>
</comment>
<evidence type="ECO:0000256" key="6">
    <source>
        <dbReference type="ARBA" id="ARBA00023209"/>
    </source>
</evidence>
<proteinExistence type="inferred from homology"/>
<evidence type="ECO:0000256" key="5">
    <source>
        <dbReference type="ARBA" id="ARBA00023098"/>
    </source>
</evidence>
<sequence length="344" mass="35765">MSGSKVISIDAMGGDHGVSATVPGLALALKHLPGDLRFLLHGDQAQIGPELARNAELAGRSEVRHTDKVISSDEKPANAVRRGKGASMWNAVESVKAGEAAAAVSSGSTGSLMAIARLVLRMAVPMERPPLVVPWPGLKGVTTFLDAGANIECDAERLVEFAILGEAYHRVAYGVARPRVGLLNVGSEDMKGHEAVQQAHAILKSGRLDLDYHGFVEGDDLSANLVDVVATDGFTGNVALKTGEGSARYITEELRAALTSSLPAKIAALLARPALRRFKARITPTPAAPLLGLSGLVVKCHGGADAKDFGRSVGLAAELAASDLMSQIERNMSRLGAPPEGAPA</sequence>
<dbReference type="PANTHER" id="PTHR30100:SF1">
    <property type="entry name" value="PHOSPHATE ACYLTRANSFERASE"/>
    <property type="match status" value="1"/>
</dbReference>
<evidence type="ECO:0000256" key="3">
    <source>
        <dbReference type="ARBA" id="ARBA00022516"/>
    </source>
</evidence>
<evidence type="ECO:0000313" key="12">
    <source>
        <dbReference type="Proteomes" id="UP000247763"/>
    </source>
</evidence>
<dbReference type="NCBIfam" id="TIGR00182">
    <property type="entry name" value="plsX"/>
    <property type="match status" value="1"/>
</dbReference>
<dbReference type="EMBL" id="CP029479">
    <property type="protein sequence ID" value="AWM77408.1"/>
    <property type="molecule type" value="Genomic_DNA"/>
</dbReference>
<comment type="catalytic activity">
    <reaction evidence="1 10">
        <text>a fatty acyl-[ACP] + phosphate = an acyl phosphate + holo-[ACP]</text>
        <dbReference type="Rhea" id="RHEA:42292"/>
        <dbReference type="Rhea" id="RHEA-COMP:9685"/>
        <dbReference type="Rhea" id="RHEA-COMP:14125"/>
        <dbReference type="ChEBI" id="CHEBI:43474"/>
        <dbReference type="ChEBI" id="CHEBI:59918"/>
        <dbReference type="ChEBI" id="CHEBI:64479"/>
        <dbReference type="ChEBI" id="CHEBI:138651"/>
        <dbReference type="EC" id="2.3.1.274"/>
    </reaction>
</comment>
<dbReference type="Gene3D" id="3.40.718.10">
    <property type="entry name" value="Isopropylmalate Dehydrogenase"/>
    <property type="match status" value="1"/>
</dbReference>
<dbReference type="RefSeq" id="WP_110449975.1">
    <property type="nucleotide sequence ID" value="NZ_CP029479.1"/>
</dbReference>
<comment type="subunit">
    <text evidence="9 10">Homodimer. Probably interacts with PlsY.</text>
</comment>
<dbReference type="SUPFAM" id="SSF53659">
    <property type="entry name" value="Isocitrate/Isopropylmalate dehydrogenase-like"/>
    <property type="match status" value="1"/>
</dbReference>
<keyword evidence="4 10" id="KW-0808">Transferase</keyword>
<keyword evidence="7 10" id="KW-1208">Phospholipid metabolism</keyword>
<dbReference type="PIRSF" id="PIRSF002465">
    <property type="entry name" value="Phsphlp_syn_PlsX"/>
    <property type="match status" value="1"/>
</dbReference>
<accession>A0A2Z3I0X6</accession>
<evidence type="ECO:0000256" key="1">
    <source>
        <dbReference type="ARBA" id="ARBA00001232"/>
    </source>
</evidence>
<reference evidence="12" key="1">
    <citation type="submission" date="2018-05" db="EMBL/GenBank/DDBJ databases">
        <title>Genome sequencing of Phenylobacterium sp. HYN0004.</title>
        <authorList>
            <person name="Yi H."/>
            <person name="Baek C."/>
        </authorList>
    </citation>
    <scope>NUCLEOTIDE SEQUENCE [LARGE SCALE GENOMIC DNA]</scope>
    <source>
        <strain evidence="12">HYN0004</strain>
    </source>
</reference>
<evidence type="ECO:0000256" key="9">
    <source>
        <dbReference type="ARBA" id="ARBA00046608"/>
    </source>
</evidence>
<dbReference type="KEGG" id="phb:HYN04_06290"/>
<evidence type="ECO:0000256" key="4">
    <source>
        <dbReference type="ARBA" id="ARBA00022679"/>
    </source>
</evidence>
<protein>
    <recommendedName>
        <fullName evidence="8 10">Phosphate acyltransferase</fullName>
        <ecNumber evidence="8 10">2.3.1.274</ecNumber>
    </recommendedName>
    <alternativeName>
        <fullName evidence="10">Acyl-ACP phosphotransacylase</fullName>
    </alternativeName>
    <alternativeName>
        <fullName evidence="10">Acyl-[acyl-carrier-protein]--phosphate acyltransferase</fullName>
    </alternativeName>
    <alternativeName>
        <fullName evidence="10">Phosphate-acyl-ACP acyltransferase</fullName>
    </alternativeName>
</protein>
<dbReference type="Pfam" id="PF02504">
    <property type="entry name" value="FA_synthesis"/>
    <property type="match status" value="1"/>
</dbReference>
<keyword evidence="5 10" id="KW-0443">Lipid metabolism</keyword>
<evidence type="ECO:0000256" key="8">
    <source>
        <dbReference type="ARBA" id="ARBA00024069"/>
    </source>
</evidence>
<dbReference type="PANTHER" id="PTHR30100">
    <property type="entry name" value="FATTY ACID/PHOSPHOLIPID SYNTHESIS PROTEIN PLSX"/>
    <property type="match status" value="1"/>
</dbReference>
<dbReference type="GO" id="GO:0005737">
    <property type="term" value="C:cytoplasm"/>
    <property type="evidence" value="ECO:0007669"/>
    <property type="project" value="UniProtKB-SubCell"/>
</dbReference>
<keyword evidence="3 10" id="KW-0444">Lipid biosynthesis</keyword>
<evidence type="ECO:0000313" key="11">
    <source>
        <dbReference type="EMBL" id="AWM77408.1"/>
    </source>
</evidence>
<dbReference type="GO" id="GO:0043811">
    <property type="term" value="F:phosphate:acyl-[acyl carrier protein] acyltransferase activity"/>
    <property type="evidence" value="ECO:0007669"/>
    <property type="project" value="UniProtKB-UniRule"/>
</dbReference>
<comment type="subcellular location">
    <subcellularLocation>
        <location evidence="10">Cytoplasm</location>
    </subcellularLocation>
    <text evidence="10">Associated with the membrane possibly through PlsY.</text>
</comment>
<dbReference type="Proteomes" id="UP000247763">
    <property type="component" value="Chromosome"/>
</dbReference>
<keyword evidence="2 10" id="KW-0963">Cytoplasm</keyword>
<keyword evidence="6 10" id="KW-0594">Phospholipid biosynthesis</keyword>
<dbReference type="EC" id="2.3.1.274" evidence="8 10"/>
<evidence type="ECO:0000256" key="7">
    <source>
        <dbReference type="ARBA" id="ARBA00023264"/>
    </source>
</evidence>
<keyword evidence="12" id="KW-1185">Reference proteome</keyword>
<dbReference type="AlphaFoldDB" id="A0A2Z3I0X6"/>
<dbReference type="InterPro" id="IPR012281">
    <property type="entry name" value="Phospholipid_synth_PlsX-like"/>
</dbReference>
<evidence type="ECO:0000256" key="2">
    <source>
        <dbReference type="ARBA" id="ARBA00022490"/>
    </source>
</evidence>
<dbReference type="GO" id="GO:0006633">
    <property type="term" value="P:fatty acid biosynthetic process"/>
    <property type="evidence" value="ECO:0007669"/>
    <property type="project" value="UniProtKB-UniRule"/>
</dbReference>
<dbReference type="HAMAP" id="MF_00019">
    <property type="entry name" value="PlsX"/>
    <property type="match status" value="1"/>
</dbReference>
<comment type="pathway">
    <text evidence="10">Lipid metabolism; phospholipid metabolism.</text>
</comment>
<dbReference type="UniPathway" id="UPA00085"/>
<dbReference type="GO" id="GO:0008654">
    <property type="term" value="P:phospholipid biosynthetic process"/>
    <property type="evidence" value="ECO:0007669"/>
    <property type="project" value="UniProtKB-KW"/>
</dbReference>